<evidence type="ECO:0000256" key="2">
    <source>
        <dbReference type="ARBA" id="ARBA00023163"/>
    </source>
</evidence>
<gene>
    <name evidence="4" type="ORF">INS90_01680</name>
</gene>
<reference evidence="4 5" key="1">
    <citation type="submission" date="2020-10" db="EMBL/GenBank/DDBJ databases">
        <title>Trueperella pecoris sp. nov. isolated from bovine and porcine specimens.</title>
        <authorList>
            <person name="Schoenecker L."/>
            <person name="Schnydrig P."/>
            <person name="Brodard I."/>
            <person name="Thomann A."/>
            <person name="Hemphill A."/>
            <person name="Rodriguez-Campos S."/>
            <person name="Perreten V."/>
            <person name="Jores J."/>
            <person name="Kittl S."/>
        </authorList>
    </citation>
    <scope>NUCLEOTIDE SEQUENCE [LARGE SCALE GENOMIC DNA]</scope>
    <source>
        <strain evidence="4 5">19OD0592</strain>
    </source>
</reference>
<dbReference type="SMART" id="SM00420">
    <property type="entry name" value="HTH_DEOR"/>
    <property type="match status" value="1"/>
</dbReference>
<evidence type="ECO:0000259" key="3">
    <source>
        <dbReference type="PROSITE" id="PS51000"/>
    </source>
</evidence>
<dbReference type="RefSeq" id="WP_197553998.1">
    <property type="nucleotide sequence ID" value="NZ_CP063212.1"/>
</dbReference>
<dbReference type="PANTHER" id="PTHR30363">
    <property type="entry name" value="HTH-TYPE TRANSCRIPTIONAL REGULATOR SRLR-RELATED"/>
    <property type="match status" value="1"/>
</dbReference>
<name>A0A7M1R2V3_9ACTO</name>
<keyword evidence="1" id="KW-0805">Transcription regulation</keyword>
<dbReference type="SMART" id="SM01134">
    <property type="entry name" value="DeoRC"/>
    <property type="match status" value="1"/>
</dbReference>
<proteinExistence type="predicted"/>
<evidence type="ECO:0000256" key="1">
    <source>
        <dbReference type="ARBA" id="ARBA00023015"/>
    </source>
</evidence>
<dbReference type="Proteomes" id="UP000594961">
    <property type="component" value="Chromosome"/>
</dbReference>
<dbReference type="PROSITE" id="PS51000">
    <property type="entry name" value="HTH_DEOR_2"/>
    <property type="match status" value="1"/>
</dbReference>
<accession>A0A7M1R2V3</accession>
<dbReference type="AlphaFoldDB" id="A0A7M1R2V3"/>
<dbReference type="InterPro" id="IPR036390">
    <property type="entry name" value="WH_DNA-bd_sf"/>
</dbReference>
<dbReference type="SUPFAM" id="SSF46785">
    <property type="entry name" value="Winged helix' DNA-binding domain"/>
    <property type="match status" value="1"/>
</dbReference>
<dbReference type="InterPro" id="IPR014036">
    <property type="entry name" value="DeoR-like_C"/>
</dbReference>
<dbReference type="EMBL" id="CP063212">
    <property type="protein sequence ID" value="QOR48034.1"/>
    <property type="molecule type" value="Genomic_DNA"/>
</dbReference>
<dbReference type="GO" id="GO:0003700">
    <property type="term" value="F:DNA-binding transcription factor activity"/>
    <property type="evidence" value="ECO:0007669"/>
    <property type="project" value="InterPro"/>
</dbReference>
<dbReference type="InterPro" id="IPR050313">
    <property type="entry name" value="Carb_Metab_HTH_regulators"/>
</dbReference>
<dbReference type="InterPro" id="IPR037171">
    <property type="entry name" value="NagB/RpiA_transferase-like"/>
</dbReference>
<feature type="domain" description="HTH deoR-type" evidence="3">
    <location>
        <begin position="7"/>
        <end position="62"/>
    </location>
</feature>
<sequence length="267" mass="29130">MAAKISQAERQTSIIELIIEHGSLHVEELAEHFGVSLMTLYRDLAVLESRQIITRHRGHVSLLVSSISEAPFSFRLAQEWERKVAVARAAAQLVSQSATVFLDDSTTAYAAIDHIDEPAAKAFITNAMPAARKIADGEYQSLTLIGGRLIRQLDAAFGAGAVCQVRELAFETALIGVASIKGGAIYHPFGEVASFKRELISRVDQPILVATTSKIDRVALHRMGDVSDFAYLIIDDAISDRAFNEFSSQTNVKVVSPEKGQNHVRAD</sequence>
<dbReference type="Pfam" id="PF08220">
    <property type="entry name" value="HTH_DeoR"/>
    <property type="match status" value="1"/>
</dbReference>
<evidence type="ECO:0000313" key="5">
    <source>
        <dbReference type="Proteomes" id="UP000594961"/>
    </source>
</evidence>
<protein>
    <submittedName>
        <fullName evidence="4">DeoR/GlpR transcriptional regulator</fullName>
    </submittedName>
</protein>
<dbReference type="SUPFAM" id="SSF100950">
    <property type="entry name" value="NagB/RpiA/CoA transferase-like"/>
    <property type="match status" value="1"/>
</dbReference>
<dbReference type="PANTHER" id="PTHR30363:SF49">
    <property type="entry name" value="L-FUCOSE OPERON ACTIVATOR"/>
    <property type="match status" value="1"/>
</dbReference>
<dbReference type="Gene3D" id="1.10.10.10">
    <property type="entry name" value="Winged helix-like DNA-binding domain superfamily/Winged helix DNA-binding domain"/>
    <property type="match status" value="1"/>
</dbReference>
<dbReference type="InterPro" id="IPR001034">
    <property type="entry name" value="DeoR_HTH"/>
</dbReference>
<dbReference type="InterPro" id="IPR036388">
    <property type="entry name" value="WH-like_DNA-bd_sf"/>
</dbReference>
<organism evidence="4 5">
    <name type="scientific">Trueperella pecoris</name>
    <dbReference type="NCBI Taxonomy" id="2733571"/>
    <lineage>
        <taxon>Bacteria</taxon>
        <taxon>Bacillati</taxon>
        <taxon>Actinomycetota</taxon>
        <taxon>Actinomycetes</taxon>
        <taxon>Actinomycetales</taxon>
        <taxon>Actinomycetaceae</taxon>
        <taxon>Trueperella</taxon>
    </lineage>
</organism>
<dbReference type="Pfam" id="PF00455">
    <property type="entry name" value="DeoRC"/>
    <property type="match status" value="1"/>
</dbReference>
<keyword evidence="2" id="KW-0804">Transcription</keyword>
<evidence type="ECO:0000313" key="4">
    <source>
        <dbReference type="EMBL" id="QOR48034.1"/>
    </source>
</evidence>